<accession>A0ABX7CYK9</accession>
<reference evidence="1 2" key="1">
    <citation type="submission" date="2021-01" db="EMBL/GenBank/DDBJ databases">
        <title>FDA dAtabase for Regulatory Grade micrObial Sequences (FDA-ARGOS): Supporting development and validation of Infectious Disease Dx tests.</title>
        <authorList>
            <person name="Blissenbach B."/>
            <person name="Krut O."/>
            <person name="Tallon L."/>
            <person name="Sadzewicz L."/>
            <person name="Zhao X."/>
            <person name="Boylan J."/>
            <person name="Ott S."/>
            <person name="Bowen H."/>
            <person name="Vavikolanu K."/>
            <person name="Mehta A."/>
            <person name="Aluvathingal J."/>
            <person name="Nadendla S."/>
            <person name="Yan Y."/>
            <person name="Sichtig H."/>
        </authorList>
    </citation>
    <scope>NUCLEOTIDE SEQUENCE [LARGE SCALE GENOMIC DNA]</scope>
    <source>
        <strain evidence="1 2">FDAARGOS_1081</strain>
    </source>
</reference>
<keyword evidence="2" id="KW-1185">Reference proteome</keyword>
<organism evidence="1 2">
    <name type="scientific">Serratia liquefaciens</name>
    <dbReference type="NCBI Taxonomy" id="614"/>
    <lineage>
        <taxon>Bacteria</taxon>
        <taxon>Pseudomonadati</taxon>
        <taxon>Pseudomonadota</taxon>
        <taxon>Gammaproteobacteria</taxon>
        <taxon>Enterobacterales</taxon>
        <taxon>Yersiniaceae</taxon>
        <taxon>Serratia</taxon>
    </lineage>
</organism>
<evidence type="ECO:0000313" key="1">
    <source>
        <dbReference type="EMBL" id="QQU53682.1"/>
    </source>
</evidence>
<protein>
    <submittedName>
        <fullName evidence="1">Uncharacterized protein</fullName>
    </submittedName>
</protein>
<name>A0ABX7CYK9_SERLI</name>
<gene>
    <name evidence="1" type="ORF">I6I38_15210</name>
</gene>
<dbReference type="Proteomes" id="UP000595237">
    <property type="component" value="Chromosome"/>
</dbReference>
<sequence length="330" mass="37758">MNGSGKTHLSVISGHLCGDAFLYATAGCGIFLERGLFMYEQTILHNPLDSLNKIKIYNLTPDDFQKVEILSPKANSETTSNDIWKVKPPEVIHSKKIGMLELSGIHDKTAKSKNTDWYISFSYQIGNTGQTLHFNYYRDENIEGRFKSRTASAWLILDDMKCDNDFYFMMFNDEDDLHSTRLLIKKILRDKNITFTAKSLPPLLNDNNHNTVIVNSHGQVEFTTETLLKNKRDKKLTYLRKSVVYDHEFADDDTPGEYNSTDITHEGKLWEHEDRGLHCPDADPFDFTFPHKYTAPGLTFTITAIFIVDAQNNKTETHTFAVVSEKTPVK</sequence>
<dbReference type="RefSeq" id="WP_201895472.1">
    <property type="nucleotide sequence ID" value="NZ_CP068148.1"/>
</dbReference>
<dbReference type="EMBL" id="CP068148">
    <property type="protein sequence ID" value="QQU53682.1"/>
    <property type="molecule type" value="Genomic_DNA"/>
</dbReference>
<evidence type="ECO:0000313" key="2">
    <source>
        <dbReference type="Proteomes" id="UP000595237"/>
    </source>
</evidence>
<proteinExistence type="predicted"/>